<reference evidence="4" key="1">
    <citation type="journal article" date="2017" name="Nat. Commun.">
        <title>The asparagus genome sheds light on the origin and evolution of a young Y chromosome.</title>
        <authorList>
            <person name="Harkess A."/>
            <person name="Zhou J."/>
            <person name="Xu C."/>
            <person name="Bowers J.E."/>
            <person name="Van der Hulst R."/>
            <person name="Ayyampalayam S."/>
            <person name="Mercati F."/>
            <person name="Riccardi P."/>
            <person name="McKain M.R."/>
            <person name="Kakrana A."/>
            <person name="Tang H."/>
            <person name="Ray J."/>
            <person name="Groenendijk J."/>
            <person name="Arikit S."/>
            <person name="Mathioni S.M."/>
            <person name="Nakano M."/>
            <person name="Shan H."/>
            <person name="Telgmann-Rauber A."/>
            <person name="Kanno A."/>
            <person name="Yue Z."/>
            <person name="Chen H."/>
            <person name="Li W."/>
            <person name="Chen Y."/>
            <person name="Xu X."/>
            <person name="Zhang Y."/>
            <person name="Luo S."/>
            <person name="Chen H."/>
            <person name="Gao J."/>
            <person name="Mao Z."/>
            <person name="Pires J.C."/>
            <person name="Luo M."/>
            <person name="Kudrna D."/>
            <person name="Wing R.A."/>
            <person name="Meyers B.C."/>
            <person name="Yi K."/>
            <person name="Kong H."/>
            <person name="Lavrijsen P."/>
            <person name="Sunseri F."/>
            <person name="Falavigna A."/>
            <person name="Ye Y."/>
            <person name="Leebens-Mack J.H."/>
            <person name="Chen G."/>
        </authorList>
    </citation>
    <scope>NUCLEOTIDE SEQUENCE [LARGE SCALE GENOMIC DNA]</scope>
    <source>
        <strain evidence="4">cv. DH0086</strain>
    </source>
</reference>
<evidence type="ECO:0000256" key="1">
    <source>
        <dbReference type="SAM" id="Coils"/>
    </source>
</evidence>
<evidence type="ECO:0000256" key="2">
    <source>
        <dbReference type="SAM" id="MobiDB-lite"/>
    </source>
</evidence>
<keyword evidence="1" id="KW-0175">Coiled coil</keyword>
<proteinExistence type="predicted"/>
<accession>A0A5P1ELK2</accession>
<evidence type="ECO:0000313" key="4">
    <source>
        <dbReference type="Proteomes" id="UP000243459"/>
    </source>
</evidence>
<name>A0A5P1ELK2_ASPOF</name>
<dbReference type="Proteomes" id="UP000243459">
    <property type="component" value="Chromosome 6"/>
</dbReference>
<organism evidence="3 4">
    <name type="scientific">Asparagus officinalis</name>
    <name type="common">Garden asparagus</name>
    <dbReference type="NCBI Taxonomy" id="4686"/>
    <lineage>
        <taxon>Eukaryota</taxon>
        <taxon>Viridiplantae</taxon>
        <taxon>Streptophyta</taxon>
        <taxon>Embryophyta</taxon>
        <taxon>Tracheophyta</taxon>
        <taxon>Spermatophyta</taxon>
        <taxon>Magnoliopsida</taxon>
        <taxon>Liliopsida</taxon>
        <taxon>Asparagales</taxon>
        <taxon>Asparagaceae</taxon>
        <taxon>Asparagoideae</taxon>
        <taxon>Asparagus</taxon>
    </lineage>
</organism>
<feature type="coiled-coil region" evidence="1">
    <location>
        <begin position="44"/>
        <end position="71"/>
    </location>
</feature>
<keyword evidence="4" id="KW-1185">Reference proteome</keyword>
<gene>
    <name evidence="3" type="ORF">A4U43_C06F10590</name>
</gene>
<dbReference type="AlphaFoldDB" id="A0A5P1ELK2"/>
<dbReference type="EMBL" id="CM007386">
    <property type="protein sequence ID" value="ONK66654.1"/>
    <property type="molecule type" value="Genomic_DNA"/>
</dbReference>
<feature type="region of interest" description="Disordered" evidence="2">
    <location>
        <begin position="88"/>
        <end position="115"/>
    </location>
</feature>
<sequence length="115" mass="13107">MYGWMENIQTLYLQVLGDVASLRADRGANLEQATETSALGSSKVNRLKQELKESKRKARRLEEAFQERDRDMVLVKIKKEAAVHERRRLDEEHTACQASRGGRPLIGVFGRSPKP</sequence>
<evidence type="ECO:0000313" key="3">
    <source>
        <dbReference type="EMBL" id="ONK66654.1"/>
    </source>
</evidence>
<dbReference type="Gramene" id="ONK66654">
    <property type="protein sequence ID" value="ONK66654"/>
    <property type="gene ID" value="A4U43_C06F10590"/>
</dbReference>
<protein>
    <submittedName>
        <fullName evidence="3">Uncharacterized protein</fullName>
    </submittedName>
</protein>